<organism evidence="2 3">
    <name type="scientific">Cytospora mali</name>
    <name type="common">Apple Valsa canker fungus</name>
    <name type="synonym">Valsa mali</name>
    <dbReference type="NCBI Taxonomy" id="578113"/>
    <lineage>
        <taxon>Eukaryota</taxon>
        <taxon>Fungi</taxon>
        <taxon>Dikarya</taxon>
        <taxon>Ascomycota</taxon>
        <taxon>Pezizomycotina</taxon>
        <taxon>Sordariomycetes</taxon>
        <taxon>Sordariomycetidae</taxon>
        <taxon>Diaporthales</taxon>
        <taxon>Cytosporaceae</taxon>
        <taxon>Cytospora</taxon>
    </lineage>
</organism>
<dbReference type="Gene3D" id="3.40.50.720">
    <property type="entry name" value="NAD(P)-binding Rossmann-like Domain"/>
    <property type="match status" value="1"/>
</dbReference>
<evidence type="ECO:0000313" key="2">
    <source>
        <dbReference type="EMBL" id="KUI59823.1"/>
    </source>
</evidence>
<dbReference type="SUPFAM" id="SSF53167">
    <property type="entry name" value="Purine and uridine phosphorylases"/>
    <property type="match status" value="1"/>
</dbReference>
<evidence type="ECO:0000256" key="1">
    <source>
        <dbReference type="SAM" id="Phobius"/>
    </source>
</evidence>
<protein>
    <recommendedName>
        <fullName evidence="4">Nucleoside phosphorylase domain-containing protein</fullName>
    </recommendedName>
</protein>
<dbReference type="EMBL" id="KN714737">
    <property type="protein sequence ID" value="KUI59823.1"/>
    <property type="molecule type" value="Genomic_DNA"/>
</dbReference>
<feature type="transmembrane region" description="Helical" evidence="1">
    <location>
        <begin position="12"/>
        <end position="31"/>
    </location>
</feature>
<dbReference type="AlphaFoldDB" id="A0A194V7E7"/>
<sequence length="605" mass="66367">MDTLKSLSREHYAVGWVAALSIELAAAAAMLDEVHEKPFDFEQLPSDTNSYTWGEIAKHNVVMANLPAGSYGTSSAANVAMNMLASFPQIRFGLLVGIAAGIPNESVDIRLDFKRAEAGGRAEPVGFLNSPPVLLLNAMNKLKAKHEFRCSVPDHLKTMVQKHPEMGEATSEGPSYTYQGRENDRLFNSAYDHISGDNCDECDSAQVIQREDRVSTNPAIRYGLIASGNTLVKSAAVRDAIRRDSDNDCICLEMEAAGLINDFPSLDFANYDSELLDKLKGAKGCVWALGINQTQVDAEEYVKITKTFALEAAKAFQHLASDEQPFNFVYVSGGGATTEPGKFSRIFARVKGEVEAALAEMRRADPSFHAVSVRPLAVDASAHAAIKPYIPTPPLLLRVLMPVLGPPVRTFFTGMHSPTEHLGRVLTELAMGRHEDHWSSHYLLDHDSESIDTDLAKGRNTAVLDSLRMIARPAELEVFVSVMEFGPGEEARLMRMADTYGNDIHEYFAHDKQEVLQNPTKFASAQLVAGQVGRLRAREECSGPRTAAVVNQEEGLCLSPQGQQMRRRDAAGGEMARVDQERMNLILGEKDCRALVGMEICKRGK</sequence>
<dbReference type="PANTHER" id="PTHR46082:SF11">
    <property type="entry name" value="AAA+ ATPASE DOMAIN-CONTAINING PROTEIN-RELATED"/>
    <property type="match status" value="1"/>
</dbReference>
<keyword evidence="3" id="KW-1185">Reference proteome</keyword>
<keyword evidence="1" id="KW-0812">Transmembrane</keyword>
<dbReference type="GO" id="GO:0009116">
    <property type="term" value="P:nucleoside metabolic process"/>
    <property type="evidence" value="ECO:0007669"/>
    <property type="project" value="InterPro"/>
</dbReference>
<dbReference type="GO" id="GO:0003824">
    <property type="term" value="F:catalytic activity"/>
    <property type="evidence" value="ECO:0007669"/>
    <property type="project" value="InterPro"/>
</dbReference>
<evidence type="ECO:0008006" key="4">
    <source>
        <dbReference type="Google" id="ProtNLM"/>
    </source>
</evidence>
<dbReference type="STRING" id="694573.A0A194V7E7"/>
<dbReference type="OrthoDB" id="1577640at2759"/>
<accession>A0A194V7E7</accession>
<proteinExistence type="predicted"/>
<name>A0A194V7E7_CYTMA</name>
<evidence type="ECO:0000313" key="3">
    <source>
        <dbReference type="Proteomes" id="UP000078576"/>
    </source>
</evidence>
<keyword evidence="1" id="KW-0472">Membrane</keyword>
<reference evidence="3" key="1">
    <citation type="submission" date="2014-12" db="EMBL/GenBank/DDBJ databases">
        <title>Genome Sequence of Valsa Canker Pathogens Uncovers a Specific Adaption of Colonization on Woody Bark.</title>
        <authorList>
            <person name="Yin Z."/>
            <person name="Liu H."/>
            <person name="Gao X."/>
            <person name="Li Z."/>
            <person name="Song N."/>
            <person name="Ke X."/>
            <person name="Dai Q."/>
            <person name="Wu Y."/>
            <person name="Sun Y."/>
            <person name="Xu J.-R."/>
            <person name="Kang Z.K."/>
            <person name="Wang L."/>
            <person name="Huang L."/>
        </authorList>
    </citation>
    <scope>NUCLEOTIDE SEQUENCE [LARGE SCALE GENOMIC DNA]</scope>
    <source>
        <strain evidence="3">SXYL134</strain>
    </source>
</reference>
<keyword evidence="1" id="KW-1133">Transmembrane helix</keyword>
<dbReference type="InterPro" id="IPR053137">
    <property type="entry name" value="NLR-like"/>
</dbReference>
<dbReference type="SUPFAM" id="SSF51735">
    <property type="entry name" value="NAD(P)-binding Rossmann-fold domains"/>
    <property type="match status" value="1"/>
</dbReference>
<dbReference type="Gene3D" id="3.40.50.1580">
    <property type="entry name" value="Nucleoside phosphorylase domain"/>
    <property type="match status" value="1"/>
</dbReference>
<dbReference type="PANTHER" id="PTHR46082">
    <property type="entry name" value="ATP/GTP-BINDING PROTEIN-RELATED"/>
    <property type="match status" value="1"/>
</dbReference>
<dbReference type="InterPro" id="IPR035994">
    <property type="entry name" value="Nucleoside_phosphorylase_sf"/>
</dbReference>
<gene>
    <name evidence="2" type="ORF">VP1G_07082</name>
</gene>
<dbReference type="Proteomes" id="UP000078576">
    <property type="component" value="Unassembled WGS sequence"/>
</dbReference>
<dbReference type="InterPro" id="IPR036291">
    <property type="entry name" value="NAD(P)-bd_dom_sf"/>
</dbReference>